<comment type="caution">
    <text evidence="2">The sequence shown here is derived from an EMBL/GenBank/DDBJ whole genome shotgun (WGS) entry which is preliminary data.</text>
</comment>
<evidence type="ECO:0000313" key="2">
    <source>
        <dbReference type="EMBL" id="CAL4155876.1"/>
    </source>
</evidence>
<dbReference type="AlphaFoldDB" id="A0AAV2S486"/>
<dbReference type="SUPFAM" id="SSF48371">
    <property type="entry name" value="ARM repeat"/>
    <property type="match status" value="1"/>
</dbReference>
<dbReference type="Pfam" id="PF20502">
    <property type="entry name" value="DNAPKcs_CC1-2"/>
    <property type="match status" value="1"/>
</dbReference>
<reference evidence="2 3" key="1">
    <citation type="submission" date="2024-05" db="EMBL/GenBank/DDBJ databases">
        <authorList>
            <person name="Wallberg A."/>
        </authorList>
    </citation>
    <scope>NUCLEOTIDE SEQUENCE [LARGE SCALE GENOMIC DNA]</scope>
</reference>
<organism evidence="2 3">
    <name type="scientific">Meganyctiphanes norvegica</name>
    <name type="common">Northern krill</name>
    <name type="synonym">Thysanopoda norvegica</name>
    <dbReference type="NCBI Taxonomy" id="48144"/>
    <lineage>
        <taxon>Eukaryota</taxon>
        <taxon>Metazoa</taxon>
        <taxon>Ecdysozoa</taxon>
        <taxon>Arthropoda</taxon>
        <taxon>Crustacea</taxon>
        <taxon>Multicrustacea</taxon>
        <taxon>Malacostraca</taxon>
        <taxon>Eumalacostraca</taxon>
        <taxon>Eucarida</taxon>
        <taxon>Euphausiacea</taxon>
        <taxon>Euphausiidae</taxon>
        <taxon>Meganyctiphanes</taxon>
    </lineage>
</organism>
<feature type="non-terminal residue" evidence="2">
    <location>
        <position position="1"/>
    </location>
</feature>
<evidence type="ECO:0000313" key="3">
    <source>
        <dbReference type="Proteomes" id="UP001497623"/>
    </source>
</evidence>
<dbReference type="InterPro" id="IPR016024">
    <property type="entry name" value="ARM-type_fold"/>
</dbReference>
<dbReference type="EMBL" id="CAXKWB010040950">
    <property type="protein sequence ID" value="CAL4155876.1"/>
    <property type="molecule type" value="Genomic_DNA"/>
</dbReference>
<feature type="non-terminal residue" evidence="2">
    <location>
        <position position="376"/>
    </location>
</feature>
<protein>
    <recommendedName>
        <fullName evidence="1">DNA-dependent protein kinase catalytic subunit CC1/2 domain-containing protein</fullName>
    </recommendedName>
</protein>
<sequence length="376" mass="41708">DDMLPEIINLALNSSDRQAKVAASELLHSCIIVMIGTGAQRSSETNERYPMAPLYRRVFAAMLQLSCDQDQVTRQLFLTLTFQTIHWFTNNRNFENPDTAVLLEAIMEGIVSANDPALRDISAQGLAEFVKWSRKQNRNKDSSSINIKSIFKRIFSNLKHPSSFKRLGGCLAWNSIYREVREDEAVVDTWMLQLLVHLLECLDLAEADDPALGTHTQAAQAVRHVQRILCVKKDLFNKSSNLRMAPIGAEGNTLNDVLLWLLNQCGKPKSLLRHSVMELISSLAPHTVKAGGKSLYRNSCEFLKDNSKDGLEILVMMVEGGDRSNADGGGTCLGVSSLREPAEHSIKHLTIFCEALLAALDGYTWLLAQGVASPTK</sequence>
<proteinExistence type="predicted"/>
<feature type="domain" description="DNA-dependent protein kinase catalytic subunit CC1/2" evidence="1">
    <location>
        <begin position="50"/>
        <end position="374"/>
    </location>
</feature>
<dbReference type="Proteomes" id="UP001497623">
    <property type="component" value="Unassembled WGS sequence"/>
</dbReference>
<name>A0AAV2S486_MEGNR</name>
<evidence type="ECO:0000259" key="1">
    <source>
        <dbReference type="Pfam" id="PF20502"/>
    </source>
</evidence>
<dbReference type="InterPro" id="IPR046803">
    <property type="entry name" value="DNAPKcs_CC1-2"/>
</dbReference>
<accession>A0AAV2S486</accession>
<gene>
    <name evidence="2" type="ORF">MNOR_LOCUS31574</name>
</gene>
<keyword evidence="3" id="KW-1185">Reference proteome</keyword>